<organism evidence="1 2">
    <name type="scientific">Colocasia esculenta</name>
    <name type="common">Wild taro</name>
    <name type="synonym">Arum esculentum</name>
    <dbReference type="NCBI Taxonomy" id="4460"/>
    <lineage>
        <taxon>Eukaryota</taxon>
        <taxon>Viridiplantae</taxon>
        <taxon>Streptophyta</taxon>
        <taxon>Embryophyta</taxon>
        <taxon>Tracheophyta</taxon>
        <taxon>Spermatophyta</taxon>
        <taxon>Magnoliopsida</taxon>
        <taxon>Liliopsida</taxon>
        <taxon>Araceae</taxon>
        <taxon>Aroideae</taxon>
        <taxon>Colocasieae</taxon>
        <taxon>Colocasia</taxon>
    </lineage>
</organism>
<proteinExistence type="predicted"/>
<evidence type="ECO:0000313" key="2">
    <source>
        <dbReference type="Proteomes" id="UP000652761"/>
    </source>
</evidence>
<sequence length="84" mass="9526">MWRTSWWLGSCGSTTRRPSSSPFHLHQHVQTVPLESTKGAIGGWGAVDRPQEGHLLPFFVCFNLCKQSPWSQPKQQVINPLKKL</sequence>
<dbReference type="EMBL" id="NMUH01000017">
    <property type="protein sequence ID" value="MQL68593.1"/>
    <property type="molecule type" value="Genomic_DNA"/>
</dbReference>
<reference evidence="1" key="1">
    <citation type="submission" date="2017-07" db="EMBL/GenBank/DDBJ databases">
        <title>Taro Niue Genome Assembly and Annotation.</title>
        <authorList>
            <person name="Atibalentja N."/>
            <person name="Keating K."/>
            <person name="Fields C.J."/>
        </authorList>
    </citation>
    <scope>NUCLEOTIDE SEQUENCE</scope>
    <source>
        <strain evidence="1">Niue_2</strain>
        <tissue evidence="1">Leaf</tissue>
    </source>
</reference>
<dbReference type="AlphaFoldDB" id="A0A843TGH5"/>
<accession>A0A843TGH5</accession>
<evidence type="ECO:0000313" key="1">
    <source>
        <dbReference type="EMBL" id="MQL68593.1"/>
    </source>
</evidence>
<name>A0A843TGH5_COLES</name>
<comment type="caution">
    <text evidence="1">The sequence shown here is derived from an EMBL/GenBank/DDBJ whole genome shotgun (WGS) entry which is preliminary data.</text>
</comment>
<gene>
    <name evidence="1" type="ORF">Taro_000885</name>
</gene>
<keyword evidence="2" id="KW-1185">Reference proteome</keyword>
<protein>
    <submittedName>
        <fullName evidence="1">Uncharacterized protein</fullName>
    </submittedName>
</protein>
<dbReference type="Proteomes" id="UP000652761">
    <property type="component" value="Unassembled WGS sequence"/>
</dbReference>